<dbReference type="EMBL" id="JXRA01000024">
    <property type="protein sequence ID" value="KIO78064.1"/>
    <property type="molecule type" value="Genomic_DNA"/>
</dbReference>
<evidence type="ECO:0000313" key="2">
    <source>
        <dbReference type="EMBL" id="KIO78064.1"/>
    </source>
</evidence>
<sequence>MKKINYPSFSRIFPCLIVSLLLITSCKQNHSGQKHTSAKTGSAEIKYAKGFNIDYYDHYKLVSIYSGMGAKPDTVQYVLLAKGVKAPEGYKKAQLIEIPVKSLVAMSSMHIALADFVGAADAITGLGSLKYVSSETVRKNIAAGKVKEVGIDGTMNDEVLISMKPGLVMVMGSPDAKFSKYETLSGAGVPVMLNSEWLETTPLGRAEWVKLMAALMDREKFVNTKFDALEKEYKRLAAIGAKAVNKPSLICGMPYKGTWYVPDGDSYMVQFLKDAGTTYNWANIHGKGSLPLSFEAVAPVALKADFWLNVGTVDSKNDIKAIDSRYAEFKPFKDNHIFNFNKKVNDIGSNDYWESGAVNPQLVLGDLIRIFHPELLPDHQLVYYKQLN</sequence>
<evidence type="ECO:0000313" key="3">
    <source>
        <dbReference type="Proteomes" id="UP000032049"/>
    </source>
</evidence>
<reference evidence="2 3" key="1">
    <citation type="submission" date="2015-01" db="EMBL/GenBank/DDBJ databases">
        <title>Draft genome sequence of Pedobacter sp. NL19 isolated from sludge of an effluent treatment pond in an abandoned uranium mine.</title>
        <authorList>
            <person name="Santos T."/>
            <person name="Caetano T."/>
            <person name="Covas C."/>
            <person name="Cruz A."/>
            <person name="Mendo S."/>
        </authorList>
    </citation>
    <scope>NUCLEOTIDE SEQUENCE [LARGE SCALE GENOMIC DNA]</scope>
    <source>
        <strain evidence="2 3">NL19</strain>
    </source>
</reference>
<dbReference type="STRING" id="1503925.TH53_05575"/>
<keyword evidence="3" id="KW-1185">Reference proteome</keyword>
<dbReference type="AlphaFoldDB" id="A0A0D0FZS8"/>
<name>A0A0D0FZS8_9SPHI</name>
<organism evidence="2 3">
    <name type="scientific">Pedobacter lusitanus</name>
    <dbReference type="NCBI Taxonomy" id="1503925"/>
    <lineage>
        <taxon>Bacteria</taxon>
        <taxon>Pseudomonadati</taxon>
        <taxon>Bacteroidota</taxon>
        <taxon>Sphingobacteriia</taxon>
        <taxon>Sphingobacteriales</taxon>
        <taxon>Sphingobacteriaceae</taxon>
        <taxon>Pedobacter</taxon>
    </lineage>
</organism>
<dbReference type="PANTHER" id="PTHR30535:SF34">
    <property type="entry name" value="MOLYBDATE-BINDING PROTEIN MOLA"/>
    <property type="match status" value="1"/>
</dbReference>
<dbReference type="PANTHER" id="PTHR30535">
    <property type="entry name" value="VITAMIN B12-BINDING PROTEIN"/>
    <property type="match status" value="1"/>
</dbReference>
<dbReference type="InterPro" id="IPR002491">
    <property type="entry name" value="ABC_transptr_periplasmic_BD"/>
</dbReference>
<dbReference type="Proteomes" id="UP000032049">
    <property type="component" value="Unassembled WGS sequence"/>
</dbReference>
<dbReference type="PROSITE" id="PS51257">
    <property type="entry name" value="PROKAR_LIPOPROTEIN"/>
    <property type="match status" value="1"/>
</dbReference>
<dbReference type="InterPro" id="IPR050902">
    <property type="entry name" value="ABC_Transporter_SBP"/>
</dbReference>
<evidence type="ECO:0000259" key="1">
    <source>
        <dbReference type="PROSITE" id="PS50983"/>
    </source>
</evidence>
<dbReference type="Gene3D" id="3.40.50.1980">
    <property type="entry name" value="Nitrogenase molybdenum iron protein domain"/>
    <property type="match status" value="2"/>
</dbReference>
<gene>
    <name evidence="2" type="ORF">TH53_05575</name>
</gene>
<dbReference type="PROSITE" id="PS50983">
    <property type="entry name" value="FE_B12_PBP"/>
    <property type="match status" value="1"/>
</dbReference>
<protein>
    <submittedName>
        <fullName evidence="2">ABC transporter substrate-binding protein</fullName>
    </submittedName>
</protein>
<proteinExistence type="predicted"/>
<dbReference type="Pfam" id="PF01497">
    <property type="entry name" value="Peripla_BP_2"/>
    <property type="match status" value="1"/>
</dbReference>
<accession>A0A0D0FZS8</accession>
<dbReference type="SUPFAM" id="SSF53807">
    <property type="entry name" value="Helical backbone' metal receptor"/>
    <property type="match status" value="1"/>
</dbReference>
<feature type="domain" description="Fe/B12 periplasmic-binding" evidence="1">
    <location>
        <begin position="102"/>
        <end position="375"/>
    </location>
</feature>
<comment type="caution">
    <text evidence="2">The sequence shown here is derived from an EMBL/GenBank/DDBJ whole genome shotgun (WGS) entry which is preliminary data.</text>
</comment>
<dbReference type="GO" id="GO:0071281">
    <property type="term" value="P:cellular response to iron ion"/>
    <property type="evidence" value="ECO:0007669"/>
    <property type="project" value="TreeGrafter"/>
</dbReference>